<reference evidence="7 8" key="1">
    <citation type="submission" date="2021-05" db="EMBL/GenBank/DDBJ databases">
        <title>Roseococcus sp. XZZS9, whole genome shotgun sequencing project.</title>
        <authorList>
            <person name="Zhao G."/>
            <person name="Shen L."/>
        </authorList>
    </citation>
    <scope>NUCLEOTIDE SEQUENCE [LARGE SCALE GENOMIC DNA]</scope>
    <source>
        <strain evidence="7 8">XZZS9</strain>
    </source>
</reference>
<name>A0ABS5Q8G5_9PROT</name>
<keyword evidence="1" id="KW-0004">4Fe-4S</keyword>
<protein>
    <submittedName>
        <fullName evidence="7">FAD-dependent oxidoreductase</fullName>
    </submittedName>
</protein>
<evidence type="ECO:0000256" key="3">
    <source>
        <dbReference type="ARBA" id="ARBA00023002"/>
    </source>
</evidence>
<feature type="region of interest" description="Disordered" evidence="6">
    <location>
        <begin position="468"/>
        <end position="490"/>
    </location>
</feature>
<feature type="compositionally biased region" description="Polar residues" evidence="6">
    <location>
        <begin position="476"/>
        <end position="490"/>
    </location>
</feature>
<keyword evidence="4" id="KW-0408">Iron</keyword>
<proteinExistence type="predicted"/>
<evidence type="ECO:0000313" key="7">
    <source>
        <dbReference type="EMBL" id="MBS7809999.1"/>
    </source>
</evidence>
<dbReference type="SUPFAM" id="SSF51905">
    <property type="entry name" value="FAD/NAD(P)-binding domain"/>
    <property type="match status" value="1"/>
</dbReference>
<evidence type="ECO:0000256" key="2">
    <source>
        <dbReference type="ARBA" id="ARBA00022723"/>
    </source>
</evidence>
<evidence type="ECO:0000256" key="4">
    <source>
        <dbReference type="ARBA" id="ARBA00023004"/>
    </source>
</evidence>
<keyword evidence="2" id="KW-0479">Metal-binding</keyword>
<dbReference type="PANTHER" id="PTHR43498:SF1">
    <property type="entry name" value="COB--COM HETERODISULFIDE REDUCTASE IRON-SULFUR SUBUNIT A"/>
    <property type="match status" value="1"/>
</dbReference>
<dbReference type="EMBL" id="JAHCDA010000001">
    <property type="protein sequence ID" value="MBS7809999.1"/>
    <property type="molecule type" value="Genomic_DNA"/>
</dbReference>
<dbReference type="PRINTS" id="PR00469">
    <property type="entry name" value="PNDRDTASEII"/>
</dbReference>
<keyword evidence="3" id="KW-0560">Oxidoreductase</keyword>
<gene>
    <name evidence="7" type="ORF">KHU32_03555</name>
</gene>
<dbReference type="Gene3D" id="3.50.50.60">
    <property type="entry name" value="FAD/NAD(P)-binding domain"/>
    <property type="match status" value="1"/>
</dbReference>
<sequence>MGTNSEAQGGRLFFRSETFAGDARRRPPTGETVTEAAREIPIHAQCDVLVVGGGPAGVAAAVAAGRRGARTLLLERNNHLGGLSTGGLVVWIDRMTDWSGRKVIRGFAEEFLGRLPPGAIAGPPPAAWGSRDAATAAWWQLRTAAFHGVVTHSPTCDPEVMKLAAMEMVLESGAEILFHAWGAEPLMEEGAVRGAIFESKQGRRAIRAACVVDATGDGDLFARAGAAFDADIDENDIHHCMNTSWLFGGVNMPRYQRWRAEEPEAFGAFMQRGRERFRYFERAFASWRDDVALFLGPRLSGYSAVDVDDLTAVEIQSHRLMAQHLEHYRAEAPGFRNAWMMLSAPQIGIRHARRLRGAGSVLRSDWDGRVRADEIGVSPSLAPKFPNVSVPYGALVPERLDGLLAPGRHLSCDSNSHSFLREIPQCWLTGQAAGLAAAIAADRNLASRAVPIAELQAGLRKEGVHLSDAEPAGSEEFQTASSCISATEGR</sequence>
<keyword evidence="5" id="KW-0411">Iron-sulfur</keyword>
<evidence type="ECO:0000256" key="1">
    <source>
        <dbReference type="ARBA" id="ARBA00022485"/>
    </source>
</evidence>
<keyword evidence="8" id="KW-1185">Reference proteome</keyword>
<dbReference type="Pfam" id="PF12831">
    <property type="entry name" value="FAD_oxidored"/>
    <property type="match status" value="1"/>
</dbReference>
<accession>A0ABS5Q8G5</accession>
<evidence type="ECO:0000256" key="5">
    <source>
        <dbReference type="ARBA" id="ARBA00023014"/>
    </source>
</evidence>
<dbReference type="InterPro" id="IPR039650">
    <property type="entry name" value="HdrA-like"/>
</dbReference>
<dbReference type="InterPro" id="IPR036188">
    <property type="entry name" value="FAD/NAD-bd_sf"/>
</dbReference>
<organism evidence="7 8">
    <name type="scientific">Roseococcus pinisoli</name>
    <dbReference type="NCBI Taxonomy" id="2835040"/>
    <lineage>
        <taxon>Bacteria</taxon>
        <taxon>Pseudomonadati</taxon>
        <taxon>Pseudomonadota</taxon>
        <taxon>Alphaproteobacteria</taxon>
        <taxon>Acetobacterales</taxon>
        <taxon>Roseomonadaceae</taxon>
        <taxon>Roseococcus</taxon>
    </lineage>
</organism>
<evidence type="ECO:0000256" key="6">
    <source>
        <dbReference type="SAM" id="MobiDB-lite"/>
    </source>
</evidence>
<dbReference type="Proteomes" id="UP000766336">
    <property type="component" value="Unassembled WGS sequence"/>
</dbReference>
<dbReference type="PANTHER" id="PTHR43498">
    <property type="entry name" value="FERREDOXIN:COB-COM HETERODISULFIDE REDUCTASE SUBUNIT A"/>
    <property type="match status" value="1"/>
</dbReference>
<comment type="caution">
    <text evidence="7">The sequence shown here is derived from an EMBL/GenBank/DDBJ whole genome shotgun (WGS) entry which is preliminary data.</text>
</comment>
<evidence type="ECO:0000313" key="8">
    <source>
        <dbReference type="Proteomes" id="UP000766336"/>
    </source>
</evidence>
<dbReference type="RefSeq" id="WP_213668648.1">
    <property type="nucleotide sequence ID" value="NZ_JAHCDA010000001.1"/>
</dbReference>